<feature type="signal peptide" evidence="1">
    <location>
        <begin position="1"/>
        <end position="25"/>
    </location>
</feature>
<keyword evidence="1" id="KW-0732">Signal</keyword>
<evidence type="ECO:0000313" key="3">
    <source>
        <dbReference type="Proteomes" id="UP001483337"/>
    </source>
</evidence>
<gene>
    <name evidence="2" type="ORF">WJM97_20815</name>
</gene>
<keyword evidence="3" id="KW-1185">Reference proteome</keyword>
<dbReference type="Proteomes" id="UP001483337">
    <property type="component" value="Chromosome"/>
</dbReference>
<organism evidence="2 3">
    <name type="scientific">Okeanomitos corallinicola TIOX110</name>
    <dbReference type="NCBI Taxonomy" id="3133117"/>
    <lineage>
        <taxon>Bacteria</taxon>
        <taxon>Bacillati</taxon>
        <taxon>Cyanobacteriota</taxon>
        <taxon>Cyanophyceae</taxon>
        <taxon>Nostocales</taxon>
        <taxon>Aphanizomenonaceae</taxon>
        <taxon>Okeanomitos</taxon>
    </lineage>
</organism>
<accession>A0ABZ2UQW7</accession>
<protein>
    <submittedName>
        <fullName evidence="2">Uncharacterized protein</fullName>
    </submittedName>
</protein>
<evidence type="ECO:0000256" key="1">
    <source>
        <dbReference type="SAM" id="SignalP"/>
    </source>
</evidence>
<name>A0ABZ2UQW7_9CYAN</name>
<evidence type="ECO:0000313" key="2">
    <source>
        <dbReference type="EMBL" id="WZB87769.1"/>
    </source>
</evidence>
<feature type="chain" id="PRO_5046528323" evidence="1">
    <location>
        <begin position="26"/>
        <end position="51"/>
    </location>
</feature>
<sequence length="51" mass="5452">MVRVKKQGQILAIALILSNPLTAIASIPNINNLPSIPQQPPTFKTSSNAEI</sequence>
<proteinExistence type="predicted"/>
<reference evidence="2 3" key="1">
    <citation type="submission" date="2024-04" db="EMBL/GenBank/DDBJ databases">
        <title>Okeanomitos corallinicola gen. &amp; sp. nov. (Nostocales, Cyanobacteria), a new toxic marine heterocyst-forming cyanobacterium from a coral reef.</title>
        <authorList>
            <person name="Li H."/>
            <person name="Li R."/>
            <person name="Kang J."/>
            <person name="Hii K.S."/>
            <person name="Mohamed H.F."/>
            <person name="Xu X."/>
            <person name="Luo Z."/>
        </authorList>
    </citation>
    <scope>NUCLEOTIDE SEQUENCE [LARGE SCALE GENOMIC DNA]</scope>
    <source>
        <strain evidence="2 3">TIOX110</strain>
    </source>
</reference>
<dbReference type="EMBL" id="CP150886">
    <property type="protein sequence ID" value="WZB87769.1"/>
    <property type="molecule type" value="Genomic_DNA"/>
</dbReference>
<dbReference type="RefSeq" id="WP_353930681.1">
    <property type="nucleotide sequence ID" value="NZ_CP150886.1"/>
</dbReference>